<feature type="signal peptide" evidence="4">
    <location>
        <begin position="1"/>
        <end position="22"/>
    </location>
</feature>
<evidence type="ECO:0000256" key="1">
    <source>
        <dbReference type="ARBA" id="ARBA00004196"/>
    </source>
</evidence>
<dbReference type="GO" id="GO:0030313">
    <property type="term" value="C:cell envelope"/>
    <property type="evidence" value="ECO:0007669"/>
    <property type="project" value="UniProtKB-SubCell"/>
</dbReference>
<dbReference type="HOGENOM" id="CLU_018816_6_3_0"/>
<sequence>MPHNRLWIVLLASLLLSGCAGFGGPEPTPTPLVDLEPETPQVLADGRVLPLTSAELRFLSPGLVAEILVHEGETVAAGQPLARLDSAELQLGVEQAQAALGHAQALYAQLSAGASPDVVAAAQATLAQARATARQVAGSVTQSDLAAARASVAQAQAELNQLLAGPKNEAVTQTQAALAQAQADLQSQRDALSAAKGQAELQLTQAANQLRDAQDSYSRIYWQNREAERDDPDLPQSQRDAEDAALRAVQSAEAQLAQAQLALEQAQQAEQSGVASAESRVAQAQASLDLLLTGADADQIAGARARLAAAQANLTRLTGEARTGELSAAQAVIQQAQANLNQAQAGPREVDLAVAAAQVQLAEVAVQQAELALDRAILKAPFAATVVAINLKLGEVTPSEPAIILADTSAWKIETSDLTELDIVNVAVGAPVTLSFDALPDLTLEGTVTEIKSLSSTYQGDVIYTVVIKPTTWDARLRWNMTATVAIRY</sequence>
<protein>
    <submittedName>
        <fullName evidence="6">Efflux transporter, RND family, MFP subunit</fullName>
    </submittedName>
</protein>
<gene>
    <name evidence="6" type="ORF">OSCT_1743</name>
</gene>
<evidence type="ECO:0000256" key="2">
    <source>
        <dbReference type="ARBA" id="ARBA00023054"/>
    </source>
</evidence>
<feature type="coiled-coil region" evidence="3">
    <location>
        <begin position="300"/>
        <end position="346"/>
    </location>
</feature>
<dbReference type="Gene3D" id="1.10.287.470">
    <property type="entry name" value="Helix hairpin bin"/>
    <property type="match status" value="1"/>
</dbReference>
<evidence type="ECO:0000256" key="3">
    <source>
        <dbReference type="SAM" id="Coils"/>
    </source>
</evidence>
<proteinExistence type="predicted"/>
<dbReference type="EMBL" id="ADVR01000053">
    <property type="protein sequence ID" value="EFO80384.1"/>
    <property type="molecule type" value="Genomic_DNA"/>
</dbReference>
<feature type="domain" description="YknX-like beta-barrel" evidence="5">
    <location>
        <begin position="416"/>
        <end position="486"/>
    </location>
</feature>
<dbReference type="PANTHER" id="PTHR32347:SF23">
    <property type="entry name" value="BLL5650 PROTEIN"/>
    <property type="match status" value="1"/>
</dbReference>
<dbReference type="Gene3D" id="2.40.50.100">
    <property type="match status" value="1"/>
</dbReference>
<evidence type="ECO:0000313" key="6">
    <source>
        <dbReference type="EMBL" id="EFO80384.1"/>
    </source>
</evidence>
<comment type="caution">
    <text evidence="6">The sequence shown here is derived from an EMBL/GenBank/DDBJ whole genome shotgun (WGS) entry which is preliminary data.</text>
</comment>
<keyword evidence="7" id="KW-1185">Reference proteome</keyword>
<dbReference type="InterPro" id="IPR058636">
    <property type="entry name" value="Beta-barrel_YknX"/>
</dbReference>
<feature type="chain" id="PRO_5003146967" evidence="4">
    <location>
        <begin position="23"/>
        <end position="489"/>
    </location>
</feature>
<dbReference type="eggNOG" id="COG0845">
    <property type="taxonomic scope" value="Bacteria"/>
</dbReference>
<dbReference type="Pfam" id="PF25990">
    <property type="entry name" value="Beta-barrel_YknX"/>
    <property type="match status" value="1"/>
</dbReference>
<feature type="coiled-coil region" evidence="3">
    <location>
        <begin position="145"/>
        <end position="216"/>
    </location>
</feature>
<feature type="coiled-coil region" evidence="3">
    <location>
        <begin position="242"/>
        <end position="272"/>
    </location>
</feature>
<evidence type="ECO:0000313" key="7">
    <source>
        <dbReference type="Proteomes" id="UP000054010"/>
    </source>
</evidence>
<name>E1IEJ2_9CHLR</name>
<dbReference type="STRING" id="765420.OSCT_1743"/>
<accession>E1IEJ2</accession>
<dbReference type="PROSITE" id="PS51257">
    <property type="entry name" value="PROKAR_LIPOPROTEIN"/>
    <property type="match status" value="1"/>
</dbReference>
<evidence type="ECO:0000256" key="4">
    <source>
        <dbReference type="SAM" id="SignalP"/>
    </source>
</evidence>
<evidence type="ECO:0000259" key="5">
    <source>
        <dbReference type="Pfam" id="PF25990"/>
    </source>
</evidence>
<reference evidence="6 7" key="1">
    <citation type="journal article" date="2011" name="J. Bacteriol.">
        <title>Draft genome sequence of the anoxygenic filamentous phototrophic bacterium Oscillochloris trichoides subsp. DG-6.</title>
        <authorList>
            <person name="Kuznetsov B.B."/>
            <person name="Ivanovsky R.N."/>
            <person name="Keppen O.I."/>
            <person name="Sukhacheva M.V."/>
            <person name="Bumazhkin B.K."/>
            <person name="Patutina E.O."/>
            <person name="Beletsky A.V."/>
            <person name="Mardanov A.V."/>
            <person name="Baslerov R.V."/>
            <person name="Panteleeva A.N."/>
            <person name="Kolganova T.V."/>
            <person name="Ravin N.V."/>
            <person name="Skryabin K.G."/>
        </authorList>
    </citation>
    <scope>NUCLEOTIDE SEQUENCE [LARGE SCALE GENOMIC DNA]</scope>
    <source>
        <strain evidence="6 7">DG-6</strain>
    </source>
</reference>
<dbReference type="InterPro" id="IPR050465">
    <property type="entry name" value="UPF0194_transport"/>
</dbReference>
<dbReference type="Gene3D" id="2.40.30.170">
    <property type="match status" value="1"/>
</dbReference>
<dbReference type="Proteomes" id="UP000054010">
    <property type="component" value="Unassembled WGS sequence"/>
</dbReference>
<dbReference type="eggNOG" id="COG1566">
    <property type="taxonomic scope" value="Bacteria"/>
</dbReference>
<comment type="subcellular location">
    <subcellularLocation>
        <location evidence="1">Cell envelope</location>
    </subcellularLocation>
</comment>
<keyword evidence="4" id="KW-0732">Signal</keyword>
<dbReference type="PANTHER" id="PTHR32347">
    <property type="entry name" value="EFFLUX SYSTEM COMPONENT YKNX-RELATED"/>
    <property type="match status" value="1"/>
</dbReference>
<dbReference type="AlphaFoldDB" id="E1IEJ2"/>
<organism evidence="6 7">
    <name type="scientific">Oscillochloris trichoides DG-6</name>
    <dbReference type="NCBI Taxonomy" id="765420"/>
    <lineage>
        <taxon>Bacteria</taxon>
        <taxon>Bacillati</taxon>
        <taxon>Chloroflexota</taxon>
        <taxon>Chloroflexia</taxon>
        <taxon>Chloroflexales</taxon>
        <taxon>Chloroflexineae</taxon>
        <taxon>Oscillochloridaceae</taxon>
        <taxon>Oscillochloris</taxon>
    </lineage>
</organism>
<keyword evidence="2 3" id="KW-0175">Coiled coil</keyword>